<organism evidence="2 3">
    <name type="scientific">Actinocorallia aurantiaca</name>
    <dbReference type="NCBI Taxonomy" id="46204"/>
    <lineage>
        <taxon>Bacteria</taxon>
        <taxon>Bacillati</taxon>
        <taxon>Actinomycetota</taxon>
        <taxon>Actinomycetes</taxon>
        <taxon>Streptosporangiales</taxon>
        <taxon>Thermomonosporaceae</taxon>
        <taxon>Actinocorallia</taxon>
    </lineage>
</organism>
<reference evidence="3" key="1">
    <citation type="journal article" date="2019" name="Int. J. Syst. Evol. Microbiol.">
        <title>The Global Catalogue of Microorganisms (GCM) 10K type strain sequencing project: providing services to taxonomists for standard genome sequencing and annotation.</title>
        <authorList>
            <consortium name="The Broad Institute Genomics Platform"/>
            <consortium name="The Broad Institute Genome Sequencing Center for Infectious Disease"/>
            <person name="Wu L."/>
            <person name="Ma J."/>
        </authorList>
    </citation>
    <scope>NUCLEOTIDE SEQUENCE [LARGE SCALE GENOMIC DNA]</scope>
    <source>
        <strain evidence="3">JCM 8201</strain>
    </source>
</reference>
<gene>
    <name evidence="2" type="ORF">GCM10010439_69160</name>
</gene>
<name>A0ABP6H8C0_9ACTN</name>
<sequence length="86" mass="9608">MTYLVYRMKLSSRAGSDMRGFWNGLKGRERRCHSVIGGAYHSAPSTTEAGGARESRRSVRAGRREFLDTRIVTDLPVRAGLQHQNG</sequence>
<evidence type="ECO:0000313" key="2">
    <source>
        <dbReference type="EMBL" id="GAA2737764.1"/>
    </source>
</evidence>
<feature type="region of interest" description="Disordered" evidence="1">
    <location>
        <begin position="39"/>
        <end position="60"/>
    </location>
</feature>
<protein>
    <submittedName>
        <fullName evidence="2">Uncharacterized protein</fullName>
    </submittedName>
</protein>
<evidence type="ECO:0000313" key="3">
    <source>
        <dbReference type="Proteomes" id="UP001501842"/>
    </source>
</evidence>
<comment type="caution">
    <text evidence="2">The sequence shown here is derived from an EMBL/GenBank/DDBJ whole genome shotgun (WGS) entry which is preliminary data.</text>
</comment>
<dbReference type="EMBL" id="BAAATZ010000035">
    <property type="protein sequence ID" value="GAA2737764.1"/>
    <property type="molecule type" value="Genomic_DNA"/>
</dbReference>
<proteinExistence type="predicted"/>
<accession>A0ABP6H8C0</accession>
<feature type="compositionally biased region" description="Basic and acidic residues" evidence="1">
    <location>
        <begin position="51"/>
        <end position="60"/>
    </location>
</feature>
<evidence type="ECO:0000256" key="1">
    <source>
        <dbReference type="SAM" id="MobiDB-lite"/>
    </source>
</evidence>
<dbReference type="Proteomes" id="UP001501842">
    <property type="component" value="Unassembled WGS sequence"/>
</dbReference>
<keyword evidence="3" id="KW-1185">Reference proteome</keyword>